<dbReference type="EMBL" id="FQZE01000013">
    <property type="protein sequence ID" value="SHJ20868.1"/>
    <property type="molecule type" value="Genomic_DNA"/>
</dbReference>
<dbReference type="RefSeq" id="WP_073168958.1">
    <property type="nucleotide sequence ID" value="NZ_FQZE01000013.1"/>
</dbReference>
<evidence type="ECO:0008006" key="3">
    <source>
        <dbReference type="Google" id="ProtNLM"/>
    </source>
</evidence>
<keyword evidence="2" id="KW-1185">Reference proteome</keyword>
<sequence>MTRKELLDLIVSWENLPLLVQEIQTNPEKLKLLFELTFKSNHPKSWRAAYIVDKINDNHPELIDPFIPQIIFSLKTETSSSKKRHYLKLISQHKFSPKHHAFLMDYSLNCFTSAGEPVAIRVHALQILFNISEQEPDLKPELLSVIEHELELHATAGITSRGKKLARMLAKQIARS</sequence>
<dbReference type="InterPro" id="IPR011030">
    <property type="entry name" value="Lipovitellin_superhlx_dom"/>
</dbReference>
<dbReference type="SUPFAM" id="SSF48431">
    <property type="entry name" value="Lipovitellin-phosvitin complex, superhelical domain"/>
    <property type="match status" value="1"/>
</dbReference>
<evidence type="ECO:0000313" key="1">
    <source>
        <dbReference type="EMBL" id="SHJ20868.1"/>
    </source>
</evidence>
<accession>A0A1M6HF77</accession>
<gene>
    <name evidence="1" type="ORF">SAMN05444280_11369</name>
</gene>
<dbReference type="OrthoDB" id="979487at2"/>
<protein>
    <recommendedName>
        <fullName evidence="3">HEAT repeat-containing protein</fullName>
    </recommendedName>
</protein>
<organism evidence="1 2">
    <name type="scientific">Tangfeifania diversioriginum</name>
    <dbReference type="NCBI Taxonomy" id="1168035"/>
    <lineage>
        <taxon>Bacteria</taxon>
        <taxon>Pseudomonadati</taxon>
        <taxon>Bacteroidota</taxon>
        <taxon>Bacteroidia</taxon>
        <taxon>Marinilabiliales</taxon>
        <taxon>Prolixibacteraceae</taxon>
        <taxon>Tangfeifania</taxon>
    </lineage>
</organism>
<name>A0A1M6HF77_9BACT</name>
<evidence type="ECO:0000313" key="2">
    <source>
        <dbReference type="Proteomes" id="UP000184050"/>
    </source>
</evidence>
<proteinExistence type="predicted"/>
<dbReference type="Proteomes" id="UP000184050">
    <property type="component" value="Unassembled WGS sequence"/>
</dbReference>
<reference evidence="1 2" key="1">
    <citation type="submission" date="2016-11" db="EMBL/GenBank/DDBJ databases">
        <authorList>
            <person name="Jaros S."/>
            <person name="Januszkiewicz K."/>
            <person name="Wedrychowicz H."/>
        </authorList>
    </citation>
    <scope>NUCLEOTIDE SEQUENCE [LARGE SCALE GENOMIC DNA]</scope>
    <source>
        <strain evidence="1 2">DSM 27063</strain>
    </source>
</reference>
<dbReference type="STRING" id="1168035.SAMN05444280_11369"/>
<dbReference type="AlphaFoldDB" id="A0A1M6HF77"/>